<organism evidence="1 2">
    <name type="scientific">Leptothoe spongobia TAU-MAC 1115</name>
    <dbReference type="NCBI Taxonomy" id="1967444"/>
    <lineage>
        <taxon>Bacteria</taxon>
        <taxon>Bacillati</taxon>
        <taxon>Cyanobacteriota</taxon>
        <taxon>Cyanophyceae</taxon>
        <taxon>Nodosilineales</taxon>
        <taxon>Cymatolegaceae</taxon>
        <taxon>Leptothoe</taxon>
        <taxon>Leptothoe spongobia</taxon>
    </lineage>
</organism>
<proteinExistence type="predicted"/>
<evidence type="ECO:0000313" key="1">
    <source>
        <dbReference type="EMBL" id="MBT9316333.1"/>
    </source>
</evidence>
<dbReference type="Proteomes" id="UP000717364">
    <property type="component" value="Unassembled WGS sequence"/>
</dbReference>
<gene>
    <name evidence="1" type="ORF">IXB50_12955</name>
</gene>
<dbReference type="RefSeq" id="WP_215609401.1">
    <property type="nucleotide sequence ID" value="NZ_JADOES010000024.1"/>
</dbReference>
<evidence type="ECO:0000313" key="2">
    <source>
        <dbReference type="Proteomes" id="UP000717364"/>
    </source>
</evidence>
<accession>A0A947GJW2</accession>
<name>A0A947GJW2_9CYAN</name>
<comment type="caution">
    <text evidence="1">The sequence shown here is derived from an EMBL/GenBank/DDBJ whole genome shotgun (WGS) entry which is preliminary data.</text>
</comment>
<dbReference type="EMBL" id="JADOES010000024">
    <property type="protein sequence ID" value="MBT9316333.1"/>
    <property type="molecule type" value="Genomic_DNA"/>
</dbReference>
<sequence>MPPKQSPIDSLAEATNAKLGRLEEAVISLAESMKAQAEVIKTQDTQTRATIEQQGQTTQTSIDRLSGEMRTFLEALNRLERGIGRMVNTWESQNRFLQEVVQRQNQSTERLQALADQQMQMLNKALDAMVFSKN</sequence>
<reference evidence="1" key="2">
    <citation type="journal article" date="2021" name="Mar. Drugs">
        <title>Genome Reduction and Secondary Metabolism of the Marine Sponge-Associated Cyanobacterium Leptothoe.</title>
        <authorList>
            <person name="Konstantinou D."/>
            <person name="Popin R.V."/>
            <person name="Fewer D.P."/>
            <person name="Sivonen K."/>
            <person name="Gkelis S."/>
        </authorList>
    </citation>
    <scope>NUCLEOTIDE SEQUENCE</scope>
    <source>
        <strain evidence="1">TAU-MAC 1115</strain>
    </source>
</reference>
<protein>
    <submittedName>
        <fullName evidence="1">Uncharacterized protein</fullName>
    </submittedName>
</protein>
<dbReference type="AlphaFoldDB" id="A0A947GJW2"/>
<keyword evidence="2" id="KW-1185">Reference proteome</keyword>
<reference evidence="1" key="1">
    <citation type="submission" date="2020-11" db="EMBL/GenBank/DDBJ databases">
        <authorList>
            <person name="Konstantinou D."/>
            <person name="Gkelis S."/>
            <person name="Popin R."/>
            <person name="Fewer D."/>
            <person name="Sivonen K."/>
        </authorList>
    </citation>
    <scope>NUCLEOTIDE SEQUENCE</scope>
    <source>
        <strain evidence="1">TAU-MAC 1115</strain>
    </source>
</reference>